<evidence type="ECO:0000259" key="1">
    <source>
        <dbReference type="SMART" id="SM00256"/>
    </source>
</evidence>
<dbReference type="InterPro" id="IPR025886">
    <property type="entry name" value="PP2-like"/>
</dbReference>
<organism evidence="2 3">
    <name type="scientific">Hibiscus sabdariffa</name>
    <name type="common">roselle</name>
    <dbReference type="NCBI Taxonomy" id="183260"/>
    <lineage>
        <taxon>Eukaryota</taxon>
        <taxon>Viridiplantae</taxon>
        <taxon>Streptophyta</taxon>
        <taxon>Embryophyta</taxon>
        <taxon>Tracheophyta</taxon>
        <taxon>Spermatophyta</taxon>
        <taxon>Magnoliopsida</taxon>
        <taxon>eudicotyledons</taxon>
        <taxon>Gunneridae</taxon>
        <taxon>Pentapetalae</taxon>
        <taxon>rosids</taxon>
        <taxon>malvids</taxon>
        <taxon>Malvales</taxon>
        <taxon>Malvaceae</taxon>
        <taxon>Malvoideae</taxon>
        <taxon>Hibiscus</taxon>
    </lineage>
</organism>
<sequence>MDFTRILPEECLCLIISLTSPAEACRSALVCPALRSAADSDAVWEKFLPCDYKSIILETSLSATLVSMGKKELYFRLFSHPILILNDTMSFQLEKRSGKKCYMLGARALSISWGDSPSHWTWKSQPDSRFPEVAKLRSVWWLEVKGMIESRILSPNTKYAAYLVFKLTSSGETVFKGRHVSLNVSVDGIDSSRERRVSLHPRDEPRHVRERRDGWMEVEMGEFLNEYGDDGTVDFSLKEIEGNVNKGLIIEGIELRPKDVDKLWRPLGQVGSFKNQFLLRSHWKPESRGTTRDILSSSRKRSDHSGLGGHTWFILLKFLAELISRI</sequence>
<feature type="domain" description="F-box" evidence="1">
    <location>
        <begin position="7"/>
        <end position="47"/>
    </location>
</feature>
<dbReference type="PANTHER" id="PTHR32278:SF135">
    <property type="entry name" value="F-BOX PROTEIN PP2-B12"/>
    <property type="match status" value="1"/>
</dbReference>
<dbReference type="SUPFAM" id="SSF81383">
    <property type="entry name" value="F-box domain"/>
    <property type="match status" value="1"/>
</dbReference>
<dbReference type="SMART" id="SM00256">
    <property type="entry name" value="FBOX"/>
    <property type="match status" value="1"/>
</dbReference>
<accession>A0ABR2GA00</accession>
<dbReference type="InterPro" id="IPR001810">
    <property type="entry name" value="F-box_dom"/>
</dbReference>
<evidence type="ECO:0000313" key="3">
    <source>
        <dbReference type="Proteomes" id="UP001472677"/>
    </source>
</evidence>
<dbReference type="CDD" id="cd22162">
    <property type="entry name" value="F-box_AtSKIP3-like"/>
    <property type="match status" value="1"/>
</dbReference>
<proteinExistence type="predicted"/>
<comment type="caution">
    <text evidence="2">The sequence shown here is derived from an EMBL/GenBank/DDBJ whole genome shotgun (WGS) entry which is preliminary data.</text>
</comment>
<keyword evidence="3" id="KW-1185">Reference proteome</keyword>
<dbReference type="Proteomes" id="UP001472677">
    <property type="component" value="Unassembled WGS sequence"/>
</dbReference>
<dbReference type="PANTHER" id="PTHR32278">
    <property type="entry name" value="F-BOX DOMAIN-CONTAINING PROTEIN"/>
    <property type="match status" value="1"/>
</dbReference>
<evidence type="ECO:0000313" key="2">
    <source>
        <dbReference type="EMBL" id="KAK8599712.1"/>
    </source>
</evidence>
<dbReference type="Pfam" id="PF12937">
    <property type="entry name" value="F-box-like"/>
    <property type="match status" value="1"/>
</dbReference>
<dbReference type="EMBL" id="JBBPBM010000001">
    <property type="protein sequence ID" value="KAK8599712.1"/>
    <property type="molecule type" value="Genomic_DNA"/>
</dbReference>
<dbReference type="Gene3D" id="1.20.1280.50">
    <property type="match status" value="1"/>
</dbReference>
<protein>
    <recommendedName>
        <fullName evidence="1">F-box domain-containing protein</fullName>
    </recommendedName>
</protein>
<dbReference type="Pfam" id="PF14299">
    <property type="entry name" value="PP2"/>
    <property type="match status" value="1"/>
</dbReference>
<name>A0ABR2GA00_9ROSI</name>
<reference evidence="2 3" key="1">
    <citation type="journal article" date="2024" name="G3 (Bethesda)">
        <title>Genome assembly of Hibiscus sabdariffa L. provides insights into metabolisms of medicinal natural products.</title>
        <authorList>
            <person name="Kim T."/>
        </authorList>
    </citation>
    <scope>NUCLEOTIDE SEQUENCE [LARGE SCALE GENOMIC DNA]</scope>
    <source>
        <strain evidence="2">TK-2024</strain>
        <tissue evidence="2">Old leaves</tissue>
    </source>
</reference>
<gene>
    <name evidence="2" type="ORF">V6N12_049586</name>
</gene>
<dbReference type="InterPro" id="IPR036047">
    <property type="entry name" value="F-box-like_dom_sf"/>
</dbReference>